<protein>
    <submittedName>
        <fullName evidence="1">Uncharacterized protein</fullName>
    </submittedName>
</protein>
<evidence type="ECO:0000313" key="2">
    <source>
        <dbReference type="Proteomes" id="UP000719412"/>
    </source>
</evidence>
<dbReference type="Proteomes" id="UP000719412">
    <property type="component" value="Unassembled WGS sequence"/>
</dbReference>
<dbReference type="AlphaFoldDB" id="A0A8J6HKL3"/>
<proteinExistence type="predicted"/>
<accession>A0A8J6HKL3</accession>
<keyword evidence="2" id="KW-1185">Reference proteome</keyword>
<name>A0A8J6HKL3_TENMO</name>
<comment type="caution">
    <text evidence="1">The sequence shown here is derived from an EMBL/GenBank/DDBJ whole genome shotgun (WGS) entry which is preliminary data.</text>
</comment>
<dbReference type="EMBL" id="JABDTM020020971">
    <property type="protein sequence ID" value="KAH0816766.1"/>
    <property type="molecule type" value="Genomic_DNA"/>
</dbReference>
<evidence type="ECO:0000313" key="1">
    <source>
        <dbReference type="EMBL" id="KAH0816766.1"/>
    </source>
</evidence>
<reference evidence="1" key="1">
    <citation type="journal article" date="2020" name="J Insects Food Feed">
        <title>The yellow mealworm (Tenebrio molitor) genome: a resource for the emerging insects as food and feed industry.</title>
        <authorList>
            <person name="Eriksson T."/>
            <person name="Andere A."/>
            <person name="Kelstrup H."/>
            <person name="Emery V."/>
            <person name="Picard C."/>
        </authorList>
    </citation>
    <scope>NUCLEOTIDE SEQUENCE</scope>
    <source>
        <strain evidence="1">Stoneville</strain>
        <tissue evidence="1">Whole head</tissue>
    </source>
</reference>
<sequence>MRQHRSLATGSKIAFIWLITESHKYGVVTLTPTSTETPSGLAWARRRDEHVNESGAFPVRNLPFPSFATKSDETKRFFCARSDTDVKTESGRIHGRSFAQRWESRGLFIPKTQSPSKYASVYICRRRDAPPTPTSLSPLSFIRPNILRANGGHVEGKRHRHVTLETGEEANCVTGRGCAERTVRKPWMVEKSNLMAFDPLHHDGVVGLNNFGSWRIRRSSWLRRKEATTPDQVPAHSCTVKTTTGARLSCRFATPTPPPRQPIRRLFINNNNNNNRDTVSVGWVAIAAPPCHCRRPVGHSVAVK</sequence>
<gene>
    <name evidence="1" type="ORF">GEV33_006025</name>
</gene>
<organism evidence="1 2">
    <name type="scientific">Tenebrio molitor</name>
    <name type="common">Yellow mealworm beetle</name>
    <dbReference type="NCBI Taxonomy" id="7067"/>
    <lineage>
        <taxon>Eukaryota</taxon>
        <taxon>Metazoa</taxon>
        <taxon>Ecdysozoa</taxon>
        <taxon>Arthropoda</taxon>
        <taxon>Hexapoda</taxon>
        <taxon>Insecta</taxon>
        <taxon>Pterygota</taxon>
        <taxon>Neoptera</taxon>
        <taxon>Endopterygota</taxon>
        <taxon>Coleoptera</taxon>
        <taxon>Polyphaga</taxon>
        <taxon>Cucujiformia</taxon>
        <taxon>Tenebrionidae</taxon>
        <taxon>Tenebrio</taxon>
    </lineage>
</organism>
<reference evidence="1" key="2">
    <citation type="submission" date="2021-08" db="EMBL/GenBank/DDBJ databases">
        <authorList>
            <person name="Eriksson T."/>
        </authorList>
    </citation>
    <scope>NUCLEOTIDE SEQUENCE</scope>
    <source>
        <strain evidence="1">Stoneville</strain>
        <tissue evidence="1">Whole head</tissue>
    </source>
</reference>